<reference evidence="3 4" key="1">
    <citation type="submission" date="2013-03" db="EMBL/GenBank/DDBJ databases">
        <title>Draft genome sequence of Gracibacillus halophilus YIM-C55.5, a moderately halophilic and thermophilic organism from the Xiaochaidamu salt lake.</title>
        <authorList>
            <person name="Sugumar T."/>
            <person name="Polireddy D.R."/>
            <person name="Antony A."/>
            <person name="Madhava Y.R."/>
            <person name="Sivakumar N."/>
        </authorList>
    </citation>
    <scope>NUCLEOTIDE SEQUENCE [LARGE SCALE GENOMIC DNA]</scope>
    <source>
        <strain evidence="3 4">YIM-C55.5</strain>
    </source>
</reference>
<dbReference type="HAMAP" id="MF_01940">
    <property type="entry name" value="RNA_CPDase"/>
    <property type="match status" value="1"/>
</dbReference>
<gene>
    <name evidence="3" type="ORF">J416_14243</name>
</gene>
<proteinExistence type="inferred from homology"/>
<comment type="catalytic activity">
    <reaction evidence="2">
        <text>a 3'-end 2',3'-cyclophospho-ribonucleotide-RNA + H2O = a 3'-end 2'-phospho-ribonucleotide-RNA + H(+)</text>
        <dbReference type="Rhea" id="RHEA:11828"/>
        <dbReference type="Rhea" id="RHEA-COMP:10464"/>
        <dbReference type="Rhea" id="RHEA-COMP:17353"/>
        <dbReference type="ChEBI" id="CHEBI:15377"/>
        <dbReference type="ChEBI" id="CHEBI:15378"/>
        <dbReference type="ChEBI" id="CHEBI:83064"/>
        <dbReference type="ChEBI" id="CHEBI:173113"/>
        <dbReference type="EC" id="3.1.4.58"/>
    </reaction>
</comment>
<dbReference type="InterPro" id="IPR004175">
    <property type="entry name" value="RNA_CPDase"/>
</dbReference>
<evidence type="ECO:0000256" key="1">
    <source>
        <dbReference type="ARBA" id="ARBA00022801"/>
    </source>
</evidence>
<dbReference type="InterPro" id="IPR009097">
    <property type="entry name" value="Cyclic_Pdiesterase"/>
</dbReference>
<dbReference type="OrthoDB" id="9789350at2"/>
<dbReference type="Pfam" id="PF13563">
    <property type="entry name" value="2_5_RNA_ligase2"/>
    <property type="match status" value="1"/>
</dbReference>
<dbReference type="PATRIC" id="fig|1308866.3.peg.2870"/>
<evidence type="ECO:0000313" key="3">
    <source>
        <dbReference type="EMBL" id="ENH95802.1"/>
    </source>
</evidence>
<feature type="active site" description="Proton donor" evidence="2">
    <location>
        <position position="46"/>
    </location>
</feature>
<dbReference type="GO" id="GO:0004113">
    <property type="term" value="F:2',3'-cyclic-nucleotide 3'-phosphodiesterase activity"/>
    <property type="evidence" value="ECO:0007669"/>
    <property type="project" value="InterPro"/>
</dbReference>
<comment type="caution">
    <text evidence="3">The sequence shown here is derived from an EMBL/GenBank/DDBJ whole genome shotgun (WGS) entry which is preliminary data.</text>
</comment>
<dbReference type="EMBL" id="APML01000074">
    <property type="protein sequence ID" value="ENH95802.1"/>
    <property type="molecule type" value="Genomic_DNA"/>
</dbReference>
<dbReference type="PANTHER" id="PTHR35561:SF1">
    <property type="entry name" value="RNA 2',3'-CYCLIC PHOSPHODIESTERASE"/>
    <property type="match status" value="1"/>
</dbReference>
<accession>N4WI00</accession>
<dbReference type="Gene3D" id="3.90.1140.10">
    <property type="entry name" value="Cyclic phosphodiesterase"/>
    <property type="match status" value="1"/>
</dbReference>
<protein>
    <recommendedName>
        <fullName evidence="2">RNA 2',3'-cyclic phosphodiesterase</fullName>
        <shortName evidence="2">RNA 2',3'-CPDase</shortName>
        <ecNumber evidence="2">3.1.4.58</ecNumber>
    </recommendedName>
</protein>
<dbReference type="STRING" id="1308866.J416_14243"/>
<organism evidence="3 4">
    <name type="scientific">Gracilibacillus halophilus YIM-C55.5</name>
    <dbReference type="NCBI Taxonomy" id="1308866"/>
    <lineage>
        <taxon>Bacteria</taxon>
        <taxon>Bacillati</taxon>
        <taxon>Bacillota</taxon>
        <taxon>Bacilli</taxon>
        <taxon>Bacillales</taxon>
        <taxon>Bacillaceae</taxon>
        <taxon>Gracilibacillus</taxon>
    </lineage>
</organism>
<dbReference type="Proteomes" id="UP000012283">
    <property type="component" value="Unassembled WGS sequence"/>
</dbReference>
<feature type="active site" description="Proton acceptor" evidence="2">
    <location>
        <position position="131"/>
    </location>
</feature>
<dbReference type="SUPFAM" id="SSF55144">
    <property type="entry name" value="LigT-like"/>
    <property type="match status" value="1"/>
</dbReference>
<dbReference type="eggNOG" id="COG1514">
    <property type="taxonomic scope" value="Bacteria"/>
</dbReference>
<keyword evidence="1 2" id="KW-0378">Hydrolase</keyword>
<dbReference type="NCBIfam" id="TIGR02258">
    <property type="entry name" value="2_5_ligase"/>
    <property type="match status" value="1"/>
</dbReference>
<keyword evidence="4" id="KW-1185">Reference proteome</keyword>
<comment type="function">
    <text evidence="2">Hydrolyzes RNA 2',3'-cyclic phosphodiester to an RNA 2'-phosphomonoester.</text>
</comment>
<feature type="short sequence motif" description="HXTX 1" evidence="2">
    <location>
        <begin position="46"/>
        <end position="49"/>
    </location>
</feature>
<dbReference type="GO" id="GO:0008664">
    <property type="term" value="F:RNA 2',3'-cyclic 3'-phosphodiesterase activity"/>
    <property type="evidence" value="ECO:0007669"/>
    <property type="project" value="UniProtKB-EC"/>
</dbReference>
<name>N4WI00_9BACI</name>
<evidence type="ECO:0000256" key="2">
    <source>
        <dbReference type="HAMAP-Rule" id="MF_01940"/>
    </source>
</evidence>
<feature type="short sequence motif" description="HXTX 2" evidence="2">
    <location>
        <begin position="131"/>
        <end position="134"/>
    </location>
</feature>
<comment type="similarity">
    <text evidence="2">Belongs to the 2H phosphoesterase superfamily. ThpR family.</text>
</comment>
<evidence type="ECO:0000313" key="4">
    <source>
        <dbReference type="Proteomes" id="UP000012283"/>
    </source>
</evidence>
<sequence length="187" mass="22232">MQLKSSHYFIGIQLDDDIKQWLRTLQKQCQSQGYRYNNWVHPNDFHITLQFLGPVQQSTLEQWIHKLKTLHDWKAFSLVIGGFGHFGKQSQPRVLWVDVEKTNSLQMLYEDIQSLAHVMNHPSEKRPFHPHITLAKKWKDPNVFIQEDEITQTTEKKWIKVHKVALFEIHPNQQPKYAVIQEIQLKS</sequence>
<dbReference type="AlphaFoldDB" id="N4WI00"/>
<dbReference type="EC" id="3.1.4.58" evidence="2"/>
<dbReference type="PANTHER" id="PTHR35561">
    <property type="entry name" value="RNA 2',3'-CYCLIC PHOSPHODIESTERASE"/>
    <property type="match status" value="1"/>
</dbReference>
<dbReference type="RefSeq" id="WP_003473659.1">
    <property type="nucleotide sequence ID" value="NZ_APML01000074.1"/>
</dbReference>